<dbReference type="RefSeq" id="WP_211263784.1">
    <property type="nucleotide sequence ID" value="NZ_LWMW01000110.1"/>
</dbReference>
<accession>A0A166DKV2</accession>
<dbReference type="EMBL" id="LWMW01000110">
    <property type="protein sequence ID" value="KZX15700.1"/>
    <property type="molecule type" value="Genomic_DNA"/>
</dbReference>
<sequence>MRIYLDTCCYNRPFDDKSLMNIKLESLSKLLIQEKIRQGEYDLVWSYILDFENHCNPYEEKKNYIQKWEKIAVYFCDYSDKITKKAKELEKMGIKQKDAIHIMCYNK</sequence>
<evidence type="ECO:0000313" key="1">
    <source>
        <dbReference type="EMBL" id="KZX15700.1"/>
    </source>
</evidence>
<dbReference type="STRING" id="47311.MBCUT_13500"/>
<reference evidence="1 2" key="1">
    <citation type="submission" date="2016-04" db="EMBL/GenBank/DDBJ databases">
        <title>Genome sequence of Methanobrevibacter cuticularis DSM 11139.</title>
        <authorList>
            <person name="Poehlein A."/>
            <person name="Seedorf H."/>
            <person name="Daniel R."/>
        </authorList>
    </citation>
    <scope>NUCLEOTIDE SEQUENCE [LARGE SCALE GENOMIC DNA]</scope>
    <source>
        <strain evidence="1 2">DSM 11139</strain>
    </source>
</reference>
<dbReference type="OrthoDB" id="115459at2157"/>
<dbReference type="AlphaFoldDB" id="A0A166DKV2"/>
<organism evidence="1 2">
    <name type="scientific">Methanobrevibacter cuticularis</name>
    <dbReference type="NCBI Taxonomy" id="47311"/>
    <lineage>
        <taxon>Archaea</taxon>
        <taxon>Methanobacteriati</taxon>
        <taxon>Methanobacteriota</taxon>
        <taxon>Methanomada group</taxon>
        <taxon>Methanobacteria</taxon>
        <taxon>Methanobacteriales</taxon>
        <taxon>Methanobacteriaceae</taxon>
        <taxon>Methanobrevibacter</taxon>
    </lineage>
</organism>
<protein>
    <submittedName>
        <fullName evidence="1">Uncharacterized protein</fullName>
    </submittedName>
</protein>
<evidence type="ECO:0000313" key="2">
    <source>
        <dbReference type="Proteomes" id="UP000077275"/>
    </source>
</evidence>
<comment type="caution">
    <text evidence="1">The sequence shown here is derived from an EMBL/GenBank/DDBJ whole genome shotgun (WGS) entry which is preliminary data.</text>
</comment>
<gene>
    <name evidence="1" type="ORF">MBCUT_13500</name>
</gene>
<keyword evidence="2" id="KW-1185">Reference proteome</keyword>
<dbReference type="Proteomes" id="UP000077275">
    <property type="component" value="Unassembled WGS sequence"/>
</dbReference>
<dbReference type="PATRIC" id="fig|47311.3.peg.1475"/>
<proteinExistence type="predicted"/>
<name>A0A166DKV2_9EURY</name>